<reference evidence="2" key="1">
    <citation type="submission" date="2022-05" db="EMBL/GenBank/DDBJ databases">
        <title>Sphingomonas sp. strain RP10 Genome sequencing and assembly.</title>
        <authorList>
            <person name="Kim I."/>
        </authorList>
    </citation>
    <scope>NUCLEOTIDE SEQUENCE</scope>
    <source>
        <strain evidence="2">RP10</strain>
    </source>
</reference>
<sequence length="97" mass="9701">MTKALPLALIAAASLCCGSSAFAQGTKPTTTAKTVATSRTTTTTKPAIGKPTATTKTTVKTATAAKGRMVTTKTSTGKTITYDCGKAGNANKAACKK</sequence>
<organism evidence="2 3">
    <name type="scientific">Sphingomonas liriopis</name>
    <dbReference type="NCBI Taxonomy" id="2949094"/>
    <lineage>
        <taxon>Bacteria</taxon>
        <taxon>Pseudomonadati</taxon>
        <taxon>Pseudomonadota</taxon>
        <taxon>Alphaproteobacteria</taxon>
        <taxon>Sphingomonadales</taxon>
        <taxon>Sphingomonadaceae</taxon>
        <taxon>Sphingomonas</taxon>
    </lineage>
</organism>
<name>A0A9X2HTM0_9SPHN</name>
<protein>
    <submittedName>
        <fullName evidence="2">Uncharacterized protein</fullName>
    </submittedName>
</protein>
<dbReference type="Proteomes" id="UP001139486">
    <property type="component" value="Unassembled WGS sequence"/>
</dbReference>
<gene>
    <name evidence="2" type="ORF">M9979_15745</name>
</gene>
<keyword evidence="3" id="KW-1185">Reference proteome</keyword>
<feature type="chain" id="PRO_5040889257" evidence="1">
    <location>
        <begin position="24"/>
        <end position="97"/>
    </location>
</feature>
<evidence type="ECO:0000256" key="1">
    <source>
        <dbReference type="SAM" id="SignalP"/>
    </source>
</evidence>
<evidence type="ECO:0000313" key="3">
    <source>
        <dbReference type="Proteomes" id="UP001139486"/>
    </source>
</evidence>
<proteinExistence type="predicted"/>
<dbReference type="RefSeq" id="WP_254290311.1">
    <property type="nucleotide sequence ID" value="NZ_JAMLDY010000024.1"/>
</dbReference>
<evidence type="ECO:0000313" key="2">
    <source>
        <dbReference type="EMBL" id="MCP3736322.1"/>
    </source>
</evidence>
<accession>A0A9X2HTM0</accession>
<feature type="signal peptide" evidence="1">
    <location>
        <begin position="1"/>
        <end position="23"/>
    </location>
</feature>
<dbReference type="EMBL" id="JAMLDY010000024">
    <property type="protein sequence ID" value="MCP3736322.1"/>
    <property type="molecule type" value="Genomic_DNA"/>
</dbReference>
<keyword evidence="1" id="KW-0732">Signal</keyword>
<comment type="caution">
    <text evidence="2">The sequence shown here is derived from an EMBL/GenBank/DDBJ whole genome shotgun (WGS) entry which is preliminary data.</text>
</comment>
<dbReference type="AlphaFoldDB" id="A0A9X2HTM0"/>